<dbReference type="Pfam" id="PF07730">
    <property type="entry name" value="HisKA_3"/>
    <property type="match status" value="1"/>
</dbReference>
<gene>
    <name evidence="11" type="ORF">DFR76_103608</name>
</gene>
<dbReference type="GO" id="GO:0016020">
    <property type="term" value="C:membrane"/>
    <property type="evidence" value="ECO:0007669"/>
    <property type="project" value="InterPro"/>
</dbReference>
<evidence type="ECO:0000256" key="3">
    <source>
        <dbReference type="ARBA" id="ARBA00022553"/>
    </source>
</evidence>
<keyword evidence="3" id="KW-0597">Phosphoprotein</keyword>
<dbReference type="InterPro" id="IPR036890">
    <property type="entry name" value="HATPase_C_sf"/>
</dbReference>
<dbReference type="GO" id="GO:0000155">
    <property type="term" value="F:phosphorelay sensor kinase activity"/>
    <property type="evidence" value="ECO:0007669"/>
    <property type="project" value="InterPro"/>
</dbReference>
<reference evidence="11 12" key="1">
    <citation type="submission" date="2018-07" db="EMBL/GenBank/DDBJ databases">
        <title>Genomic Encyclopedia of Type Strains, Phase IV (KMG-IV): sequencing the most valuable type-strain genomes for metagenomic binning, comparative biology and taxonomic classification.</title>
        <authorList>
            <person name="Goeker M."/>
        </authorList>
    </citation>
    <scope>NUCLEOTIDE SEQUENCE [LARGE SCALE GENOMIC DNA]</scope>
    <source>
        <strain evidence="11 12">DSM 44290</strain>
    </source>
</reference>
<proteinExistence type="predicted"/>
<feature type="transmembrane region" description="Helical" evidence="9">
    <location>
        <begin position="111"/>
        <end position="134"/>
    </location>
</feature>
<keyword evidence="7" id="KW-0067">ATP-binding</keyword>
<dbReference type="GO" id="GO:0005524">
    <property type="term" value="F:ATP binding"/>
    <property type="evidence" value="ECO:0007669"/>
    <property type="project" value="UniProtKB-KW"/>
</dbReference>
<evidence type="ECO:0000313" key="12">
    <source>
        <dbReference type="Proteomes" id="UP000254869"/>
    </source>
</evidence>
<evidence type="ECO:0000256" key="9">
    <source>
        <dbReference type="SAM" id="Phobius"/>
    </source>
</evidence>
<accession>A0A370I9Z9</accession>
<evidence type="ECO:0000256" key="5">
    <source>
        <dbReference type="ARBA" id="ARBA00022741"/>
    </source>
</evidence>
<feature type="transmembrane region" description="Helical" evidence="9">
    <location>
        <begin position="75"/>
        <end position="91"/>
    </location>
</feature>
<feature type="transmembrane region" description="Helical" evidence="9">
    <location>
        <begin position="45"/>
        <end position="63"/>
    </location>
</feature>
<evidence type="ECO:0000259" key="10">
    <source>
        <dbReference type="Pfam" id="PF07730"/>
    </source>
</evidence>
<dbReference type="CDD" id="cd16917">
    <property type="entry name" value="HATPase_UhpB-NarQ-NarX-like"/>
    <property type="match status" value="1"/>
</dbReference>
<sequence>MAAAPASGIGSTGRHHFGGSLGPRALCCDGRMKQWDALPAAARDASAALLLLVVGATLYLSGLYPMSDTSTDTPLTARFGVLALLCAAALLRRRTPLVALGFGLVPVAIDVTLGATTPILVGFGDLIYAACLYGSRRVSRFVVAACVTVAVGFVIAVAVMVGQWRAVMLAIAVVSLLLATPIWWALSVRHHKEMAETERARVQAMTLIAELDRRAAVADERKTMARDLHDVIAGHLSAIAIQSEAALGVLATRDADAAITGVLGSIRANSVSALQEMRTMIGLLRRDDGAEDVAAPRGLAQLPLVVDAARSAGIVVRVRNSLIDATLPSAVDQAAYRIIQEALTNAMKHAPGREVDIEVLAERGALTVSVRNPLAARPPRAEDDHPRRGLLNMGERAAALGGNLTAGPDSGLWVVRARLPLLETSELI</sequence>
<dbReference type="GO" id="GO:0046983">
    <property type="term" value="F:protein dimerization activity"/>
    <property type="evidence" value="ECO:0007669"/>
    <property type="project" value="InterPro"/>
</dbReference>
<protein>
    <recommendedName>
        <fullName evidence="2">histidine kinase</fullName>
        <ecNumber evidence="2">2.7.13.3</ecNumber>
    </recommendedName>
</protein>
<comment type="caution">
    <text evidence="11">The sequence shown here is derived from an EMBL/GenBank/DDBJ whole genome shotgun (WGS) entry which is preliminary data.</text>
</comment>
<feature type="transmembrane region" description="Helical" evidence="9">
    <location>
        <begin position="167"/>
        <end position="186"/>
    </location>
</feature>
<dbReference type="PANTHER" id="PTHR24421:SF10">
    <property type="entry name" value="NITRATE_NITRITE SENSOR PROTEIN NARQ"/>
    <property type="match status" value="1"/>
</dbReference>
<dbReference type="Gene3D" id="1.20.5.1930">
    <property type="match status" value="1"/>
</dbReference>
<feature type="transmembrane region" description="Helical" evidence="9">
    <location>
        <begin position="141"/>
        <end position="161"/>
    </location>
</feature>
<name>A0A370I9Z9_9NOCA</name>
<feature type="domain" description="Signal transduction histidine kinase subgroup 3 dimerisation and phosphoacceptor" evidence="10">
    <location>
        <begin position="220"/>
        <end position="287"/>
    </location>
</feature>
<keyword evidence="5" id="KW-0547">Nucleotide-binding</keyword>
<dbReference type="EC" id="2.7.13.3" evidence="2"/>
<dbReference type="EMBL" id="QQBC01000003">
    <property type="protein sequence ID" value="RDI67537.1"/>
    <property type="molecule type" value="Genomic_DNA"/>
</dbReference>
<evidence type="ECO:0000256" key="4">
    <source>
        <dbReference type="ARBA" id="ARBA00022679"/>
    </source>
</evidence>
<dbReference type="RefSeq" id="WP_245997588.1">
    <property type="nucleotide sequence ID" value="NZ_QQBC01000003.1"/>
</dbReference>
<keyword evidence="6 11" id="KW-0418">Kinase</keyword>
<keyword evidence="9" id="KW-0472">Membrane</keyword>
<keyword evidence="9" id="KW-0812">Transmembrane</keyword>
<dbReference type="InterPro" id="IPR050482">
    <property type="entry name" value="Sensor_HK_TwoCompSys"/>
</dbReference>
<dbReference type="SUPFAM" id="SSF55874">
    <property type="entry name" value="ATPase domain of HSP90 chaperone/DNA topoisomerase II/histidine kinase"/>
    <property type="match status" value="1"/>
</dbReference>
<keyword evidence="4" id="KW-0808">Transferase</keyword>
<dbReference type="Proteomes" id="UP000254869">
    <property type="component" value="Unassembled WGS sequence"/>
</dbReference>
<evidence type="ECO:0000256" key="2">
    <source>
        <dbReference type="ARBA" id="ARBA00012438"/>
    </source>
</evidence>
<dbReference type="STRING" id="1210086.GCA_001613105_05682"/>
<dbReference type="InterPro" id="IPR011712">
    <property type="entry name" value="Sig_transdc_His_kin_sub3_dim/P"/>
</dbReference>
<comment type="catalytic activity">
    <reaction evidence="1">
        <text>ATP + protein L-histidine = ADP + protein N-phospho-L-histidine.</text>
        <dbReference type="EC" id="2.7.13.3"/>
    </reaction>
</comment>
<evidence type="ECO:0000313" key="11">
    <source>
        <dbReference type="EMBL" id="RDI67537.1"/>
    </source>
</evidence>
<evidence type="ECO:0000256" key="6">
    <source>
        <dbReference type="ARBA" id="ARBA00022777"/>
    </source>
</evidence>
<keyword evidence="9" id="KW-1133">Transmembrane helix</keyword>
<evidence type="ECO:0000256" key="8">
    <source>
        <dbReference type="ARBA" id="ARBA00023012"/>
    </source>
</evidence>
<keyword evidence="8" id="KW-0902">Two-component regulatory system</keyword>
<dbReference type="AlphaFoldDB" id="A0A370I9Z9"/>
<dbReference type="Gene3D" id="3.30.565.10">
    <property type="entry name" value="Histidine kinase-like ATPase, C-terminal domain"/>
    <property type="match status" value="1"/>
</dbReference>
<evidence type="ECO:0000256" key="1">
    <source>
        <dbReference type="ARBA" id="ARBA00000085"/>
    </source>
</evidence>
<keyword evidence="12" id="KW-1185">Reference proteome</keyword>
<organism evidence="11 12">
    <name type="scientific">Nocardia pseudobrasiliensis</name>
    <dbReference type="NCBI Taxonomy" id="45979"/>
    <lineage>
        <taxon>Bacteria</taxon>
        <taxon>Bacillati</taxon>
        <taxon>Actinomycetota</taxon>
        <taxon>Actinomycetes</taxon>
        <taxon>Mycobacteriales</taxon>
        <taxon>Nocardiaceae</taxon>
        <taxon>Nocardia</taxon>
    </lineage>
</organism>
<evidence type="ECO:0000256" key="7">
    <source>
        <dbReference type="ARBA" id="ARBA00022840"/>
    </source>
</evidence>
<dbReference type="PANTHER" id="PTHR24421">
    <property type="entry name" value="NITRATE/NITRITE SENSOR PROTEIN NARX-RELATED"/>
    <property type="match status" value="1"/>
</dbReference>